<evidence type="ECO:0000313" key="3">
    <source>
        <dbReference type="Proteomes" id="UP001221898"/>
    </source>
</evidence>
<evidence type="ECO:0000256" key="1">
    <source>
        <dbReference type="SAM" id="MobiDB-lite"/>
    </source>
</evidence>
<protein>
    <submittedName>
        <fullName evidence="2">Uncharacterized protein</fullName>
    </submittedName>
</protein>
<feature type="region of interest" description="Disordered" evidence="1">
    <location>
        <begin position="47"/>
        <end position="82"/>
    </location>
</feature>
<proteinExistence type="predicted"/>
<accession>A0AAD7S4U4</accession>
<comment type="caution">
    <text evidence="2">The sequence shown here is derived from an EMBL/GenBank/DDBJ whole genome shotgun (WGS) entry which is preliminary data.</text>
</comment>
<reference evidence="2" key="1">
    <citation type="journal article" date="2023" name="Science">
        <title>Genome structures resolve the early diversification of teleost fishes.</title>
        <authorList>
            <person name="Parey E."/>
            <person name="Louis A."/>
            <person name="Montfort J."/>
            <person name="Bouchez O."/>
            <person name="Roques C."/>
            <person name="Iampietro C."/>
            <person name="Lluch J."/>
            <person name="Castinel A."/>
            <person name="Donnadieu C."/>
            <person name="Desvignes T."/>
            <person name="Floi Bucao C."/>
            <person name="Jouanno E."/>
            <person name="Wen M."/>
            <person name="Mejri S."/>
            <person name="Dirks R."/>
            <person name="Jansen H."/>
            <person name="Henkel C."/>
            <person name="Chen W.J."/>
            <person name="Zahm M."/>
            <person name="Cabau C."/>
            <person name="Klopp C."/>
            <person name="Thompson A.W."/>
            <person name="Robinson-Rechavi M."/>
            <person name="Braasch I."/>
            <person name="Lecointre G."/>
            <person name="Bobe J."/>
            <person name="Postlethwait J.H."/>
            <person name="Berthelot C."/>
            <person name="Roest Crollius H."/>
            <person name="Guiguen Y."/>
        </authorList>
    </citation>
    <scope>NUCLEOTIDE SEQUENCE</scope>
    <source>
        <strain evidence="2">NC1722</strain>
    </source>
</reference>
<dbReference type="EMBL" id="JAINUG010000110">
    <property type="protein sequence ID" value="KAJ8396005.1"/>
    <property type="molecule type" value="Genomic_DNA"/>
</dbReference>
<name>A0AAD7S4U4_9TELE</name>
<keyword evidence="3" id="KW-1185">Reference proteome</keyword>
<dbReference type="Proteomes" id="UP001221898">
    <property type="component" value="Unassembled WGS sequence"/>
</dbReference>
<sequence>MTPNRQALTEVIHLPGAPTHQCWSECTHWSLSPSPCSLAAIIPVSGPVPPPPPPQVINHHLESAAGAHGGGPAPAGGTAPSAGRREKACCWAFVRLPLGGGYAQLYTSPAPVMGL</sequence>
<dbReference type="AlphaFoldDB" id="A0AAD7S4U4"/>
<gene>
    <name evidence="2" type="ORF">AAFF_G00025370</name>
</gene>
<evidence type="ECO:0000313" key="2">
    <source>
        <dbReference type="EMBL" id="KAJ8396005.1"/>
    </source>
</evidence>
<organism evidence="2 3">
    <name type="scientific">Aldrovandia affinis</name>
    <dbReference type="NCBI Taxonomy" id="143900"/>
    <lineage>
        <taxon>Eukaryota</taxon>
        <taxon>Metazoa</taxon>
        <taxon>Chordata</taxon>
        <taxon>Craniata</taxon>
        <taxon>Vertebrata</taxon>
        <taxon>Euteleostomi</taxon>
        <taxon>Actinopterygii</taxon>
        <taxon>Neopterygii</taxon>
        <taxon>Teleostei</taxon>
        <taxon>Notacanthiformes</taxon>
        <taxon>Halosauridae</taxon>
        <taxon>Aldrovandia</taxon>
    </lineage>
</organism>